<keyword evidence="4" id="KW-1185">Reference proteome</keyword>
<dbReference type="eggNOG" id="COG3292">
    <property type="taxonomic scope" value="Bacteria"/>
</dbReference>
<dbReference type="Gene3D" id="2.130.10.10">
    <property type="entry name" value="YVTN repeat-like/Quinoprotein amine dehydrogenase"/>
    <property type="match status" value="2"/>
</dbReference>
<sequence length="671" mass="74187">MRKSSIIRLFLALLLCLSLPAHASLWRSYTAYSEITQVQKAGNTLYVLASKRLFAYNTTDKSIQTFDRINGLSDTPIAFIAWNNVAKRLVVVYDNQNIDFVMPNGDVHNLSDYYHKSMMADKTVFGVNTYGANTYLATGFGIIKLDARKMEINDTYNLGFKVNWVRIEGNRIMAYSDVVGCYAASLTANLNDKNNWVRVGAYQADPQAAPDASLIAAARKANVGGPRYNNFYFIKHTAGRLYTVGGVFASGGTQKGYPGLVQVLESNGSWTFYQDSLYATTGIAFNDINCLAVDPLDPNHVFIGGRPGLYEFQNGRFKTLYNRDNSPLLPAVDGGVELDNNYVIVNAVDFDAQGNLWLANSQTRSQSLLTIPRGKQMESRHQERLMADGLSLRNMTKMLVDSRGWVWFCNDHWIFPSLTCYKPATGECTVYNTFTNQDGVAIHVNAVTCVTEDREGNLWVGTNVAPLYLQIRNNQAEKHFVQFKIPRNDGTNNADYLLNEVHITHIAIDGANRKWMGTLNDGAYLISADNLQQVQHFTSANSPLISNAINSIAINPTKGEVFFATDNGLCSYQGDATEPQTGDDREAYAYPNPVEPGYKGLVRIVNLSPNAYIKIVSPNGTLVKEGRSNGGMFTWDATDLRGQRVVSGVYVVLEATEEGKSGVACKVAVVN</sequence>
<dbReference type="AlphaFoldDB" id="A0A069QJ50"/>
<feature type="chain" id="PRO_5001668596" description="PorZ N-terminal beta-propeller domain-containing protein" evidence="1">
    <location>
        <begin position="24"/>
        <end position="671"/>
    </location>
</feature>
<feature type="domain" description="PorZ N-terminal beta-propeller" evidence="2">
    <location>
        <begin position="45"/>
        <end position="196"/>
    </location>
</feature>
<dbReference type="InterPro" id="IPR015943">
    <property type="entry name" value="WD40/YVTN_repeat-like_dom_sf"/>
</dbReference>
<dbReference type="EMBL" id="JNGW01000039">
    <property type="protein sequence ID" value="KDR52878.1"/>
    <property type="molecule type" value="Genomic_DNA"/>
</dbReference>
<dbReference type="InterPro" id="IPR011110">
    <property type="entry name" value="Reg_prop"/>
</dbReference>
<dbReference type="PATRIC" id="fig|1122985.7.peg.1060"/>
<dbReference type="RefSeq" id="WP_018968461.1">
    <property type="nucleotide sequence ID" value="NZ_KB899230.1"/>
</dbReference>
<comment type="caution">
    <text evidence="3">The sequence shown here is derived from an EMBL/GenBank/DDBJ whole genome shotgun (WGS) entry which is preliminary data.</text>
</comment>
<dbReference type="SUPFAM" id="SSF63829">
    <property type="entry name" value="Calcium-dependent phosphotriesterase"/>
    <property type="match status" value="1"/>
</dbReference>
<gene>
    <name evidence="3" type="ORF">HMPREF1991_01022</name>
</gene>
<protein>
    <recommendedName>
        <fullName evidence="2">PorZ N-terminal beta-propeller domain-containing protein</fullName>
    </recommendedName>
</protein>
<dbReference type="Pfam" id="PF07494">
    <property type="entry name" value="Reg_prop"/>
    <property type="match status" value="1"/>
</dbReference>
<name>A0A069QJ50_HOYLO</name>
<dbReference type="Proteomes" id="UP000027442">
    <property type="component" value="Unassembled WGS sequence"/>
</dbReference>
<proteinExistence type="predicted"/>
<organism evidence="3 4">
    <name type="scientific">Hoylesella loescheii DSM 19665 = JCM 12249 = ATCC 15930</name>
    <dbReference type="NCBI Taxonomy" id="1122985"/>
    <lineage>
        <taxon>Bacteria</taxon>
        <taxon>Pseudomonadati</taxon>
        <taxon>Bacteroidota</taxon>
        <taxon>Bacteroidia</taxon>
        <taxon>Bacteroidales</taxon>
        <taxon>Prevotellaceae</taxon>
        <taxon>Hoylesella</taxon>
    </lineage>
</organism>
<accession>A0A069QJ50</accession>
<evidence type="ECO:0000313" key="4">
    <source>
        <dbReference type="Proteomes" id="UP000027442"/>
    </source>
</evidence>
<evidence type="ECO:0000259" key="2">
    <source>
        <dbReference type="Pfam" id="PF21544"/>
    </source>
</evidence>
<dbReference type="InterPro" id="IPR048954">
    <property type="entry name" value="PorZ_N"/>
</dbReference>
<dbReference type="Pfam" id="PF21544">
    <property type="entry name" value="PorZ_N_b_propeller"/>
    <property type="match status" value="1"/>
</dbReference>
<feature type="signal peptide" evidence="1">
    <location>
        <begin position="1"/>
        <end position="23"/>
    </location>
</feature>
<reference evidence="3 4" key="1">
    <citation type="submission" date="2013-08" db="EMBL/GenBank/DDBJ databases">
        <authorList>
            <person name="Weinstock G."/>
            <person name="Sodergren E."/>
            <person name="Wylie T."/>
            <person name="Fulton L."/>
            <person name="Fulton R."/>
            <person name="Fronick C."/>
            <person name="O'Laughlin M."/>
            <person name="Godfrey J."/>
            <person name="Miner T."/>
            <person name="Herter B."/>
            <person name="Appelbaum E."/>
            <person name="Cordes M."/>
            <person name="Lek S."/>
            <person name="Wollam A."/>
            <person name="Pepin K.H."/>
            <person name="Palsikar V.B."/>
            <person name="Mitreva M."/>
            <person name="Wilson R.K."/>
        </authorList>
    </citation>
    <scope>NUCLEOTIDE SEQUENCE [LARGE SCALE GENOMIC DNA]</scope>
    <source>
        <strain evidence="3 4">ATCC 15930</strain>
    </source>
</reference>
<dbReference type="HOGENOM" id="CLU_018865_0_0_10"/>
<evidence type="ECO:0000313" key="3">
    <source>
        <dbReference type="EMBL" id="KDR52878.1"/>
    </source>
</evidence>
<evidence type="ECO:0000256" key="1">
    <source>
        <dbReference type="SAM" id="SignalP"/>
    </source>
</evidence>
<keyword evidence="1" id="KW-0732">Signal</keyword>